<gene>
    <name evidence="3" type="ORF">V5E97_11840</name>
</gene>
<evidence type="ECO:0000313" key="3">
    <source>
        <dbReference type="EMBL" id="XBH06696.1"/>
    </source>
</evidence>
<dbReference type="EMBL" id="CP155447">
    <property type="protein sequence ID" value="XBH06696.1"/>
    <property type="molecule type" value="Genomic_DNA"/>
</dbReference>
<feature type="region of interest" description="Disordered" evidence="2">
    <location>
        <begin position="47"/>
        <end position="69"/>
    </location>
</feature>
<feature type="region of interest" description="Disordered" evidence="2">
    <location>
        <begin position="355"/>
        <end position="395"/>
    </location>
</feature>
<feature type="compositionally biased region" description="Basic and acidic residues" evidence="2">
    <location>
        <begin position="355"/>
        <end position="364"/>
    </location>
</feature>
<dbReference type="SUPFAM" id="SSF89392">
    <property type="entry name" value="Prokaryotic lipoproteins and lipoprotein localization factors"/>
    <property type="match status" value="1"/>
</dbReference>
<organism evidence="3">
    <name type="scientific">Singulisphaera sp. Ch08</name>
    <dbReference type="NCBI Taxonomy" id="3120278"/>
    <lineage>
        <taxon>Bacteria</taxon>
        <taxon>Pseudomonadati</taxon>
        <taxon>Planctomycetota</taxon>
        <taxon>Planctomycetia</taxon>
        <taxon>Isosphaerales</taxon>
        <taxon>Isosphaeraceae</taxon>
        <taxon>Singulisphaera</taxon>
    </lineage>
</organism>
<evidence type="ECO:0000256" key="1">
    <source>
        <dbReference type="ARBA" id="ARBA00022729"/>
    </source>
</evidence>
<accession>A0AAU7CN94</accession>
<dbReference type="AlphaFoldDB" id="A0AAU7CN94"/>
<feature type="compositionally biased region" description="Low complexity" evidence="2">
    <location>
        <begin position="51"/>
        <end position="69"/>
    </location>
</feature>
<sequence>MTPSDMIGHSFPTLEEKPYIPTMPKNRIIPATVLAVALSGLFQTHGQQPQPALNAAGGPPIGAAAKPAKAEPPTEAELLLDEAIAKVKAIDSVTAEIHEKVEMLDQKFVIKGHYRKAPKDRLAFKLEVHDLPDASGLMQQVCDGTTFWEYQKVFDTQIVRKLEAGTILAKLREVDLPQEVRDTIQIQLGFAGPDALLVGLRKTIKFNQKTKGTLDGRPVWIIRGVWENREGLFGPNLQPLGPVANLPSYVPSLVTLYLGEEDYWPYKVMLAGQKASIMEDNRRMGPNGKRIGSLKDIQQPLVTRIELIYSNVKLNTPVSDQEFAFTPPKDVQADDKTKVILDGLEQAAANHAANKRAEAAKGEDPLLNETIAVPKSTAPGELAPLPALGTPPAPK</sequence>
<proteinExistence type="predicted"/>
<dbReference type="RefSeq" id="WP_406699546.1">
    <property type="nucleotide sequence ID" value="NZ_CP155447.1"/>
</dbReference>
<protein>
    <submittedName>
        <fullName evidence="3">Uncharacterized protein</fullName>
    </submittedName>
</protein>
<keyword evidence="1" id="KW-0732">Signal</keyword>
<evidence type="ECO:0000256" key="2">
    <source>
        <dbReference type="SAM" id="MobiDB-lite"/>
    </source>
</evidence>
<reference evidence="3" key="1">
    <citation type="submission" date="2024-05" db="EMBL/GenBank/DDBJ databases">
        <title>Planctomycetes of the genus Singulisphaera possess chitinolytic capabilities.</title>
        <authorList>
            <person name="Ivanova A."/>
        </authorList>
    </citation>
    <scope>NUCLEOTIDE SEQUENCE</scope>
    <source>
        <strain evidence="3">Ch08T</strain>
    </source>
</reference>
<dbReference type="InterPro" id="IPR029046">
    <property type="entry name" value="LolA/LolB/LppX"/>
</dbReference>
<feature type="compositionally biased region" description="Low complexity" evidence="2">
    <location>
        <begin position="377"/>
        <end position="388"/>
    </location>
</feature>
<name>A0AAU7CN94_9BACT</name>